<dbReference type="InterPro" id="IPR015421">
    <property type="entry name" value="PyrdxlP-dep_Trfase_major"/>
</dbReference>
<dbReference type="EC" id="4.1.1.81" evidence="4"/>
<evidence type="ECO:0000259" key="10">
    <source>
        <dbReference type="Pfam" id="PF00155"/>
    </source>
</evidence>
<evidence type="ECO:0000256" key="3">
    <source>
        <dbReference type="ARBA" id="ARBA00004953"/>
    </source>
</evidence>
<comment type="caution">
    <text evidence="11">The sequence shown here is derived from an EMBL/GenBank/DDBJ whole genome shotgun (WGS) entry which is preliminary data.</text>
</comment>
<dbReference type="OrthoDB" id="9813612at2"/>
<dbReference type="InterPro" id="IPR015422">
    <property type="entry name" value="PyrdxlP-dep_Trfase_small"/>
</dbReference>
<gene>
    <name evidence="11" type="ORF">C7R93_28895</name>
</gene>
<keyword evidence="12" id="KW-1185">Reference proteome</keyword>
<sequence>MTSAGVIETYGHGGDVWTAAQRFGRDPGQFLDYSANINPLGMPASVREMLLASLAAVAHYPDPGHRVFRCALAKRLQVPEEWLLPANGAAEAMALAILGLSPQTVGVVYPCFSEYAQLSEQYGARVIGCFGKEANGYKPDPAELYALFTKSDLVFVGSPNNPTGILYQPDELRQMAEWTKETNTWLIVDEAFLDFVEEERQYTLATQLERFPRVILMRSMTKMYAIPGLRLGYAIAHPDVIARMRQKQVSWSVNALALLAGELCLQEQAYEEQTRRLIKAERAYLNDCIRSELGWQVWPGEANFLLLRSPEGLPAEQLQARLGKKGVLIRNCAMYPGLTAHDVRIAVRGREENERLLVALREVHAEGSEQR</sequence>
<feature type="domain" description="Aminotransferase class I/classII large" evidence="10">
    <location>
        <begin position="34"/>
        <end position="359"/>
    </location>
</feature>
<keyword evidence="6" id="KW-0663">Pyridoxal phosphate</keyword>
<comment type="pathway">
    <text evidence="3">Cofactor biosynthesis; adenosylcobalamin biosynthesis.</text>
</comment>
<dbReference type="GO" id="GO:0030170">
    <property type="term" value="F:pyridoxal phosphate binding"/>
    <property type="evidence" value="ECO:0007669"/>
    <property type="project" value="InterPro"/>
</dbReference>
<organism evidence="11 12">
    <name type="scientific">Brevibacillus fortis</name>
    <dbReference type="NCBI Taxonomy" id="2126352"/>
    <lineage>
        <taxon>Bacteria</taxon>
        <taxon>Bacillati</taxon>
        <taxon>Bacillota</taxon>
        <taxon>Bacilli</taxon>
        <taxon>Bacillales</taxon>
        <taxon>Paenibacillaceae</taxon>
        <taxon>Brevibacillus</taxon>
    </lineage>
</organism>
<evidence type="ECO:0000256" key="6">
    <source>
        <dbReference type="ARBA" id="ARBA00022898"/>
    </source>
</evidence>
<dbReference type="GO" id="GO:0048472">
    <property type="term" value="F:threonine-phosphate decarboxylase activity"/>
    <property type="evidence" value="ECO:0007669"/>
    <property type="project" value="UniProtKB-EC"/>
</dbReference>
<keyword evidence="7" id="KW-0456">Lyase</keyword>
<evidence type="ECO:0000313" key="11">
    <source>
        <dbReference type="EMBL" id="PSJ86006.1"/>
    </source>
</evidence>
<dbReference type="Gene3D" id="3.40.640.10">
    <property type="entry name" value="Type I PLP-dependent aspartate aminotransferase-like (Major domain)"/>
    <property type="match status" value="1"/>
</dbReference>
<dbReference type="RefSeq" id="WP_106842025.1">
    <property type="nucleotide sequence ID" value="NZ_JBCNIW010000063.1"/>
</dbReference>
<comment type="cofactor">
    <cofactor evidence="1">
        <name>pyridoxal 5'-phosphate</name>
        <dbReference type="ChEBI" id="CHEBI:597326"/>
    </cofactor>
</comment>
<dbReference type="PANTHER" id="PTHR42885:SF1">
    <property type="entry name" value="THREONINE-PHOSPHATE DECARBOXYLASE"/>
    <property type="match status" value="1"/>
</dbReference>
<keyword evidence="5" id="KW-0169">Cobalamin biosynthesis</keyword>
<dbReference type="UniPathway" id="UPA00148"/>
<dbReference type="InterPro" id="IPR004839">
    <property type="entry name" value="Aminotransferase_I/II_large"/>
</dbReference>
<dbReference type="CDD" id="cd00609">
    <property type="entry name" value="AAT_like"/>
    <property type="match status" value="1"/>
</dbReference>
<dbReference type="EMBL" id="PXZM01000063">
    <property type="protein sequence ID" value="PSJ86006.1"/>
    <property type="molecule type" value="Genomic_DNA"/>
</dbReference>
<dbReference type="AlphaFoldDB" id="A0A2P7UGA1"/>
<dbReference type="Proteomes" id="UP000240419">
    <property type="component" value="Unassembled WGS sequence"/>
</dbReference>
<protein>
    <recommendedName>
        <fullName evidence="4">threonine-phosphate decarboxylase</fullName>
        <ecNumber evidence="4">4.1.1.81</ecNumber>
    </recommendedName>
    <alternativeName>
        <fullName evidence="8">L-threonine-O-3-phosphate decarboxylase</fullName>
    </alternativeName>
</protein>
<evidence type="ECO:0000313" key="12">
    <source>
        <dbReference type="Proteomes" id="UP000240419"/>
    </source>
</evidence>
<evidence type="ECO:0000256" key="4">
    <source>
        <dbReference type="ARBA" id="ARBA00012285"/>
    </source>
</evidence>
<evidence type="ECO:0000256" key="7">
    <source>
        <dbReference type="ARBA" id="ARBA00023239"/>
    </source>
</evidence>
<dbReference type="InterPro" id="IPR005860">
    <property type="entry name" value="CobD"/>
</dbReference>
<reference evidence="11 12" key="1">
    <citation type="submission" date="2018-03" db="EMBL/GenBank/DDBJ databases">
        <title>Brevisbacillus phylogenomics.</title>
        <authorList>
            <person name="Dunlap C."/>
        </authorList>
    </citation>
    <scope>NUCLEOTIDE SEQUENCE [LARGE SCALE GENOMIC DNA]</scope>
    <source>
        <strain evidence="11 12">NRRL NRS-1210</strain>
    </source>
</reference>
<proteinExistence type="predicted"/>
<evidence type="ECO:0000256" key="2">
    <source>
        <dbReference type="ARBA" id="ARBA00003444"/>
    </source>
</evidence>
<dbReference type="InterPro" id="IPR015424">
    <property type="entry name" value="PyrdxlP-dep_Trfase"/>
</dbReference>
<dbReference type="NCBIfam" id="TIGR01140">
    <property type="entry name" value="L_thr_O3P_dcar"/>
    <property type="match status" value="1"/>
</dbReference>
<evidence type="ECO:0000256" key="1">
    <source>
        <dbReference type="ARBA" id="ARBA00001933"/>
    </source>
</evidence>
<evidence type="ECO:0000256" key="8">
    <source>
        <dbReference type="ARBA" id="ARBA00029996"/>
    </source>
</evidence>
<dbReference type="GO" id="GO:0009236">
    <property type="term" value="P:cobalamin biosynthetic process"/>
    <property type="evidence" value="ECO:0007669"/>
    <property type="project" value="UniProtKB-UniPathway"/>
</dbReference>
<dbReference type="InterPro" id="IPR004838">
    <property type="entry name" value="NHTrfase_class1_PyrdxlP-BS"/>
</dbReference>
<evidence type="ECO:0000256" key="5">
    <source>
        <dbReference type="ARBA" id="ARBA00022573"/>
    </source>
</evidence>
<dbReference type="PANTHER" id="PTHR42885">
    <property type="entry name" value="HISTIDINOL-PHOSPHATE AMINOTRANSFERASE-RELATED"/>
    <property type="match status" value="1"/>
</dbReference>
<name>A0A2P7UGA1_9BACL</name>
<dbReference type="Pfam" id="PF00155">
    <property type="entry name" value="Aminotran_1_2"/>
    <property type="match status" value="1"/>
</dbReference>
<comment type="function">
    <text evidence="2">Decarboxylates L-threonine-O-3-phosphate to yield (R)-1-amino-2-propanol O-2-phosphate, the precursor for the linkage between the nucleotide loop and the corrin ring in cobalamin.</text>
</comment>
<dbReference type="Gene3D" id="3.90.1150.10">
    <property type="entry name" value="Aspartate Aminotransferase, domain 1"/>
    <property type="match status" value="1"/>
</dbReference>
<dbReference type="PROSITE" id="PS00105">
    <property type="entry name" value="AA_TRANSFER_CLASS_1"/>
    <property type="match status" value="1"/>
</dbReference>
<evidence type="ECO:0000256" key="9">
    <source>
        <dbReference type="ARBA" id="ARBA00048531"/>
    </source>
</evidence>
<dbReference type="SUPFAM" id="SSF53383">
    <property type="entry name" value="PLP-dependent transferases"/>
    <property type="match status" value="1"/>
</dbReference>
<comment type="catalytic activity">
    <reaction evidence="9">
        <text>O-phospho-L-threonine + H(+) = (R)-1-aminopropan-2-yl phosphate + CO2</text>
        <dbReference type="Rhea" id="RHEA:11492"/>
        <dbReference type="ChEBI" id="CHEBI:15378"/>
        <dbReference type="ChEBI" id="CHEBI:16526"/>
        <dbReference type="ChEBI" id="CHEBI:58563"/>
        <dbReference type="ChEBI" id="CHEBI:58675"/>
        <dbReference type="EC" id="4.1.1.81"/>
    </reaction>
</comment>
<accession>A0A2P7UGA1</accession>